<keyword evidence="2" id="KW-1185">Reference proteome</keyword>
<sequence length="183" mass="19576">MKLLISGLSAFLHSLSGDVMRLRLTTNCSNQLRLCLLVFFVLASSFATPGWAQTGSGCVGTTQNMPLSPNSRSSTTASGDINSDTQVTLQINGQSYWFALLSSANIALLLGKDAGNAVVTFKKGLSLNMVMNSPSEYLVLLSGTIMDDMTEYNLTGKVIAVFHCTQVSQLMLDDFMAPPGGMF</sequence>
<dbReference type="EMBL" id="QJKB01000001">
    <property type="protein sequence ID" value="PXX47035.1"/>
    <property type="molecule type" value="Genomic_DNA"/>
</dbReference>
<proteinExistence type="predicted"/>
<evidence type="ECO:0000313" key="1">
    <source>
        <dbReference type="EMBL" id="PXX47035.1"/>
    </source>
</evidence>
<organism evidence="1 2">
    <name type="scientific">Undibacterium pigrum</name>
    <dbReference type="NCBI Taxonomy" id="401470"/>
    <lineage>
        <taxon>Bacteria</taxon>
        <taxon>Pseudomonadati</taxon>
        <taxon>Pseudomonadota</taxon>
        <taxon>Betaproteobacteria</taxon>
        <taxon>Burkholderiales</taxon>
        <taxon>Oxalobacteraceae</taxon>
        <taxon>Undibacterium</taxon>
    </lineage>
</organism>
<comment type="caution">
    <text evidence="1">The sequence shown here is derived from an EMBL/GenBank/DDBJ whole genome shotgun (WGS) entry which is preliminary data.</text>
</comment>
<dbReference type="Proteomes" id="UP000247792">
    <property type="component" value="Unassembled WGS sequence"/>
</dbReference>
<gene>
    <name evidence="1" type="ORF">DFR42_101611</name>
</gene>
<dbReference type="AlphaFoldDB" id="A0A318JGY0"/>
<reference evidence="1 2" key="1">
    <citation type="submission" date="2018-05" db="EMBL/GenBank/DDBJ databases">
        <title>Genomic Encyclopedia of Type Strains, Phase IV (KMG-IV): sequencing the most valuable type-strain genomes for metagenomic binning, comparative biology and taxonomic classification.</title>
        <authorList>
            <person name="Goeker M."/>
        </authorList>
    </citation>
    <scope>NUCLEOTIDE SEQUENCE [LARGE SCALE GENOMIC DNA]</scope>
    <source>
        <strain evidence="1 2">DSM 19792</strain>
    </source>
</reference>
<evidence type="ECO:0000313" key="2">
    <source>
        <dbReference type="Proteomes" id="UP000247792"/>
    </source>
</evidence>
<name>A0A318JGY0_9BURK</name>
<accession>A0A318JGY0</accession>
<protein>
    <submittedName>
        <fullName evidence="1">Uncharacterized protein</fullName>
    </submittedName>
</protein>